<feature type="signal peptide" evidence="1">
    <location>
        <begin position="1"/>
        <end position="21"/>
    </location>
</feature>
<name>A0A139HHL5_9PEZI</name>
<dbReference type="OrthoDB" id="89086at2759"/>
<reference evidence="2 3" key="1">
    <citation type="submission" date="2015-07" db="EMBL/GenBank/DDBJ databases">
        <title>Comparative genomics of the Sigatoka disease complex on banana suggests a link between parallel evolutionary changes in Pseudocercospora fijiensis and Pseudocercospora eumusae and increased virulence on the banana host.</title>
        <authorList>
            <person name="Chang T.-C."/>
            <person name="Salvucci A."/>
            <person name="Crous P.W."/>
            <person name="Stergiopoulos I."/>
        </authorList>
    </citation>
    <scope>NUCLEOTIDE SEQUENCE [LARGE SCALE GENOMIC DNA]</scope>
    <source>
        <strain evidence="2 3">CBS 114824</strain>
    </source>
</reference>
<evidence type="ECO:0000313" key="2">
    <source>
        <dbReference type="EMBL" id="KXT01897.1"/>
    </source>
</evidence>
<comment type="caution">
    <text evidence="2">The sequence shown here is derived from an EMBL/GenBank/DDBJ whole genome shotgun (WGS) entry which is preliminary data.</text>
</comment>
<dbReference type="PANTHER" id="PTHR33657:SF6">
    <property type="entry name" value="SECRETED PROTEIN"/>
    <property type="match status" value="1"/>
</dbReference>
<evidence type="ECO:0000256" key="1">
    <source>
        <dbReference type="SAM" id="SignalP"/>
    </source>
</evidence>
<dbReference type="InterPro" id="IPR008701">
    <property type="entry name" value="NPP1"/>
</dbReference>
<keyword evidence="1" id="KW-0732">Signal</keyword>
<dbReference type="Pfam" id="PF05630">
    <property type="entry name" value="NPP1"/>
    <property type="match status" value="1"/>
</dbReference>
<sequence>MKTQTCLSGLLASLLPSLVKADVLSRLPEKASPGALKFQPALDFDDDVCYYTAAVDIVGDINPGLPNKDQKHSHCRHPDRLENLNVYVRQRCNGGWCAYLYDYYAEMDNPPTLSTVGGHRNEWEHVVVWTQYSQTDQLGWPVDETISHVSTSAHGEFYTHPVQTYNFADFTDGTGPTHPLIIVHHKAGLNASLRPAEPRDIAKDPENCTREWVRGALLSMETLDKGLKQALEAADWGGPNPAVIHGLEEYLIDAMPDEARFSFNPLRENRPLLFEVMGGEAQVSNYGWWRDPSEIRARGWVA</sequence>
<feature type="chain" id="PRO_5007806575" evidence="1">
    <location>
        <begin position="22"/>
        <end position="302"/>
    </location>
</feature>
<keyword evidence="3" id="KW-1185">Reference proteome</keyword>
<gene>
    <name evidence="2" type="ORF">AC578_2176</name>
</gene>
<accession>A0A139HHL5</accession>
<proteinExistence type="predicted"/>
<evidence type="ECO:0000313" key="3">
    <source>
        <dbReference type="Proteomes" id="UP000070133"/>
    </source>
</evidence>
<dbReference type="STRING" id="321146.A0A139HHL5"/>
<dbReference type="AlphaFoldDB" id="A0A139HHL5"/>
<protein>
    <submittedName>
        <fullName evidence="2">Uncharacterized protein</fullName>
    </submittedName>
</protein>
<dbReference type="Proteomes" id="UP000070133">
    <property type="component" value="Unassembled WGS sequence"/>
</dbReference>
<dbReference type="EMBL" id="LFZN01000049">
    <property type="protein sequence ID" value="KXT01897.1"/>
    <property type="molecule type" value="Genomic_DNA"/>
</dbReference>
<dbReference type="PANTHER" id="PTHR33657">
    <property type="entry name" value="DOMAIN PROTEIN, PUTATIVE (AFU_ORTHOLOGUE AFUA_5G00600)-RELATED"/>
    <property type="match status" value="1"/>
</dbReference>
<organism evidence="2 3">
    <name type="scientific">Pseudocercospora eumusae</name>
    <dbReference type="NCBI Taxonomy" id="321146"/>
    <lineage>
        <taxon>Eukaryota</taxon>
        <taxon>Fungi</taxon>
        <taxon>Dikarya</taxon>
        <taxon>Ascomycota</taxon>
        <taxon>Pezizomycotina</taxon>
        <taxon>Dothideomycetes</taxon>
        <taxon>Dothideomycetidae</taxon>
        <taxon>Mycosphaerellales</taxon>
        <taxon>Mycosphaerellaceae</taxon>
        <taxon>Pseudocercospora</taxon>
    </lineage>
</organism>